<dbReference type="PRINTS" id="PR00300">
    <property type="entry name" value="CLPPROTEASEA"/>
</dbReference>
<keyword evidence="2 6" id="KW-0547">Nucleotide-binding</keyword>
<reference evidence="9 10" key="1">
    <citation type="journal article" date="2018" name="Plant J.">
        <title>Genome sequences of Chlorella sorokiniana UTEX 1602 and Micractinium conductrix SAG 241.80: implications to maltose excretion by a green alga.</title>
        <authorList>
            <person name="Arriola M.B."/>
            <person name="Velmurugan N."/>
            <person name="Zhang Y."/>
            <person name="Plunkett M.H."/>
            <person name="Hondzo H."/>
            <person name="Barney B.M."/>
        </authorList>
    </citation>
    <scope>NUCLEOTIDE SEQUENCE [LARGE SCALE GENOMIC DNA]</scope>
    <source>
        <strain evidence="10">UTEX 1602</strain>
    </source>
</reference>
<dbReference type="InterPro" id="IPR036628">
    <property type="entry name" value="Clp_N_dom_sf"/>
</dbReference>
<evidence type="ECO:0000313" key="9">
    <source>
        <dbReference type="EMBL" id="PRW57345.1"/>
    </source>
</evidence>
<dbReference type="SUPFAM" id="SSF52540">
    <property type="entry name" value="P-loop containing nucleoside triphosphate hydrolases"/>
    <property type="match status" value="2"/>
</dbReference>
<dbReference type="CDD" id="cd19499">
    <property type="entry name" value="RecA-like_ClpB_Hsp104-like"/>
    <property type="match status" value="1"/>
</dbReference>
<dbReference type="InterPro" id="IPR018368">
    <property type="entry name" value="ClpA/B_CS1"/>
</dbReference>
<dbReference type="Gene3D" id="3.40.50.300">
    <property type="entry name" value="P-loop containing nucleotide triphosphate hydrolases"/>
    <property type="match status" value="3"/>
</dbReference>
<organism evidence="9 10">
    <name type="scientific">Chlorella sorokiniana</name>
    <name type="common">Freshwater green alga</name>
    <dbReference type="NCBI Taxonomy" id="3076"/>
    <lineage>
        <taxon>Eukaryota</taxon>
        <taxon>Viridiplantae</taxon>
        <taxon>Chlorophyta</taxon>
        <taxon>core chlorophytes</taxon>
        <taxon>Trebouxiophyceae</taxon>
        <taxon>Chlorellales</taxon>
        <taxon>Chlorellaceae</taxon>
        <taxon>Chlorella clade</taxon>
        <taxon>Chlorella</taxon>
    </lineage>
</organism>
<dbReference type="PANTHER" id="PTHR11638:SF185">
    <property type="entry name" value="ATP-DEPENDENT CLP PROTEASE ATP-BINDING SUBUNIT"/>
    <property type="match status" value="1"/>
</dbReference>
<keyword evidence="1 5" id="KW-0677">Repeat</keyword>
<gene>
    <name evidence="9" type="ORF">C2E21_3985</name>
</gene>
<dbReference type="GO" id="GO:0006508">
    <property type="term" value="P:proteolysis"/>
    <property type="evidence" value="ECO:0007669"/>
    <property type="project" value="UniProtKB-KW"/>
</dbReference>
<dbReference type="InterPro" id="IPR003593">
    <property type="entry name" value="AAA+_ATPase"/>
</dbReference>
<dbReference type="PROSITE" id="PS51903">
    <property type="entry name" value="CLP_R"/>
    <property type="match status" value="1"/>
</dbReference>
<protein>
    <submittedName>
        <fullName evidence="9">ATP-dependent Clp protease ATP-binding subunit</fullName>
    </submittedName>
</protein>
<dbReference type="PROSITE" id="PS00871">
    <property type="entry name" value="CLPAB_2"/>
    <property type="match status" value="1"/>
</dbReference>
<keyword evidence="9" id="KW-0645">Protease</keyword>
<evidence type="ECO:0000256" key="7">
    <source>
        <dbReference type="SAM" id="MobiDB-lite"/>
    </source>
</evidence>
<dbReference type="InterPro" id="IPR027417">
    <property type="entry name" value="P-loop_NTPase"/>
</dbReference>
<dbReference type="EMBL" id="LHPG02000007">
    <property type="protein sequence ID" value="PRW57345.1"/>
    <property type="molecule type" value="Genomic_DNA"/>
</dbReference>
<dbReference type="Pfam" id="PF00004">
    <property type="entry name" value="AAA"/>
    <property type="match status" value="1"/>
</dbReference>
<dbReference type="GO" id="GO:0008233">
    <property type="term" value="F:peptidase activity"/>
    <property type="evidence" value="ECO:0007669"/>
    <property type="project" value="UniProtKB-KW"/>
</dbReference>
<feature type="domain" description="Clp R" evidence="8">
    <location>
        <begin position="29"/>
        <end position="171"/>
    </location>
</feature>
<keyword evidence="4 6" id="KW-0143">Chaperone</keyword>
<dbReference type="Pfam" id="PF07724">
    <property type="entry name" value="AAA_2"/>
    <property type="match status" value="1"/>
</dbReference>
<accession>A0A2P6TTF7</accession>
<dbReference type="SUPFAM" id="SSF81923">
    <property type="entry name" value="Double Clp-N motif"/>
    <property type="match status" value="1"/>
</dbReference>
<dbReference type="Pfam" id="PF10431">
    <property type="entry name" value="ClpB_D2-small"/>
    <property type="match status" value="1"/>
</dbReference>
<feature type="region of interest" description="Disordered" evidence="7">
    <location>
        <begin position="1"/>
        <end position="20"/>
    </location>
</feature>
<dbReference type="PANTHER" id="PTHR11638">
    <property type="entry name" value="ATP-DEPENDENT CLP PROTEASE"/>
    <property type="match status" value="1"/>
</dbReference>
<keyword evidence="9" id="KW-0378">Hydrolase</keyword>
<evidence type="ECO:0000256" key="4">
    <source>
        <dbReference type="ARBA" id="ARBA00023186"/>
    </source>
</evidence>
<dbReference type="STRING" id="3076.A0A2P6TTF7"/>
<evidence type="ECO:0000259" key="8">
    <source>
        <dbReference type="PROSITE" id="PS51903"/>
    </source>
</evidence>
<dbReference type="Proteomes" id="UP000239899">
    <property type="component" value="Unassembled WGS sequence"/>
</dbReference>
<dbReference type="Pfam" id="PF02861">
    <property type="entry name" value="Clp_N"/>
    <property type="match status" value="1"/>
</dbReference>
<dbReference type="CDD" id="cd00009">
    <property type="entry name" value="AAA"/>
    <property type="match status" value="1"/>
</dbReference>
<evidence type="ECO:0000313" key="10">
    <source>
        <dbReference type="Proteomes" id="UP000239899"/>
    </source>
</evidence>
<dbReference type="FunFam" id="3.40.50.300:FF:000025">
    <property type="entry name" value="ATP-dependent Clp protease subunit"/>
    <property type="match status" value="1"/>
</dbReference>
<keyword evidence="10" id="KW-1185">Reference proteome</keyword>
<dbReference type="InterPro" id="IPR004176">
    <property type="entry name" value="Clp_R_N"/>
</dbReference>
<dbReference type="InterPro" id="IPR003959">
    <property type="entry name" value="ATPase_AAA_core"/>
</dbReference>
<proteinExistence type="inferred from homology"/>
<dbReference type="InterPro" id="IPR028299">
    <property type="entry name" value="ClpA/B_CS2"/>
</dbReference>
<dbReference type="SMART" id="SM01086">
    <property type="entry name" value="ClpB_D2-small"/>
    <property type="match status" value="1"/>
</dbReference>
<dbReference type="InterPro" id="IPR001270">
    <property type="entry name" value="ClpA/B"/>
</dbReference>
<evidence type="ECO:0000256" key="1">
    <source>
        <dbReference type="ARBA" id="ARBA00022737"/>
    </source>
</evidence>
<dbReference type="GO" id="GO:0005524">
    <property type="term" value="F:ATP binding"/>
    <property type="evidence" value="ECO:0007669"/>
    <property type="project" value="UniProtKB-KW"/>
</dbReference>
<dbReference type="GO" id="GO:0005737">
    <property type="term" value="C:cytoplasm"/>
    <property type="evidence" value="ECO:0007669"/>
    <property type="project" value="TreeGrafter"/>
</dbReference>
<dbReference type="GO" id="GO:0034605">
    <property type="term" value="P:cellular response to heat"/>
    <property type="evidence" value="ECO:0007669"/>
    <property type="project" value="TreeGrafter"/>
</dbReference>
<dbReference type="Pfam" id="PF17871">
    <property type="entry name" value="AAA_lid_9"/>
    <property type="match status" value="1"/>
</dbReference>
<evidence type="ECO:0000256" key="2">
    <source>
        <dbReference type="ARBA" id="ARBA00022741"/>
    </source>
</evidence>
<dbReference type="InterPro" id="IPR041546">
    <property type="entry name" value="ClpA/ClpB_AAA_lid"/>
</dbReference>
<evidence type="ECO:0000256" key="5">
    <source>
        <dbReference type="PROSITE-ProRule" id="PRU01251"/>
    </source>
</evidence>
<dbReference type="PROSITE" id="PS00870">
    <property type="entry name" value="CLPAB_1"/>
    <property type="match status" value="1"/>
</dbReference>
<evidence type="ECO:0000256" key="3">
    <source>
        <dbReference type="ARBA" id="ARBA00022840"/>
    </source>
</evidence>
<evidence type="ECO:0000256" key="6">
    <source>
        <dbReference type="RuleBase" id="RU004432"/>
    </source>
</evidence>
<dbReference type="AlphaFoldDB" id="A0A2P6TTF7"/>
<dbReference type="InterPro" id="IPR019489">
    <property type="entry name" value="Clp_ATPase_C"/>
</dbReference>
<dbReference type="Gene3D" id="1.10.8.60">
    <property type="match status" value="1"/>
</dbReference>
<comment type="similarity">
    <text evidence="6">Belongs to the ClpA/ClpB family.</text>
</comment>
<dbReference type="InterPro" id="IPR050130">
    <property type="entry name" value="ClpA_ClpB"/>
</dbReference>
<dbReference type="Gene3D" id="1.10.1780.10">
    <property type="entry name" value="Clp, N-terminal domain"/>
    <property type="match status" value="1"/>
</dbReference>
<dbReference type="SMART" id="SM00382">
    <property type="entry name" value="AAA"/>
    <property type="match status" value="2"/>
</dbReference>
<comment type="caution">
    <text evidence="9">The sequence shown here is derived from an EMBL/GenBank/DDBJ whole genome shotgun (WGS) entry which is preliminary data.</text>
</comment>
<name>A0A2P6TTF7_CHLSO</name>
<dbReference type="GO" id="GO:0016887">
    <property type="term" value="F:ATP hydrolysis activity"/>
    <property type="evidence" value="ECO:0007669"/>
    <property type="project" value="InterPro"/>
</dbReference>
<dbReference type="OrthoDB" id="47330at2759"/>
<keyword evidence="3 6" id="KW-0067">ATP-binding</keyword>
<sequence>MRGSALQQRGEAHSQPPRARGALRVQALFEKFTERSIKSVMLAQEEARRMSATEVSTEHILLGLIAEDSGKGGFLGSGLTIDKARQEVDIVIGRGRRDAPKDLPFSREAKKVFEAALMESRRMSMSFITPEHIFLAVLSTGDATSRKLFECLKLLDTDALRVESLRRLKGEAEGEGQRRKVVAASERKREGSSALEEFCRDLCAEAQMQRTDPVIGRQKEVVRIIQILGRKKKNNPILLGEPGVGKTAIAEGLARAIVSRTNADGSPLPAFLWNKRVMQLDVGLLIAGAKERGELELRVTKLLQECKSEGNIILMIDEVHTLVGAGAVGRGGGGGGGGMDISNLLKPALARGELQCIGATTLDEHRKHIERDAALERRFQPVVVDEPTEDETLAILEGLQERYERHHHVVYSSDALAAAVHLSSRYITDRFLPDKAIDLLDEAGSRVRIASYVARKAAGGREGLEAANTSYLELEQVLATKAEAVQDSLFEEAALLRQRELDLKSRLSGVPEAAPVVPVVDAAHIEQVVSAWTGVPVERMSEDDRDRLLTLADALKDRVIGQDDAVDSTARAIMRASSGLKNPSRPIATLLFSGPTGVGKTELTKVLADHYFGAEGSMIRLDMSEYMERHTVSKLIGAPPGYVGYGEGGKLTEAVRRKPFSVVLFDEIEKAHPDVFNVLLQVIEDGRLTDSQGRVVSFKNCLLILTSNVGSSVISKGGVTVGFQLGGGEDPEASQYTRIRSLVLEELKAYFRPELLNRMDEVVVFRQLGRQQVRRIADLELAKTAARMADRGIGLEVSNSLMERITAEGYNESMGARELRRAVTRLVDDALSDALLRGEVRAGEVAVLDCDAEGRTLVFNRSHANNIVAADIVYSSVAASVAA</sequence>